<reference evidence="2 3" key="1">
    <citation type="submission" date="2008-04" db="EMBL/GenBank/DDBJ databases">
        <title>Draft genome sequence of Bacteroides coprocola (DSM 17136).</title>
        <authorList>
            <person name="Sudarsanam P."/>
            <person name="Ley R."/>
            <person name="Guruge J."/>
            <person name="Turnbaugh P.J."/>
            <person name="Mahowald M."/>
            <person name="Liep D."/>
            <person name="Gordon J."/>
        </authorList>
    </citation>
    <scope>NUCLEOTIDE SEQUENCE [LARGE SCALE GENOMIC DNA]</scope>
    <source>
        <strain evidence="2 3">DSM 17136</strain>
    </source>
</reference>
<evidence type="ECO:0000256" key="1">
    <source>
        <dbReference type="SAM" id="Phobius"/>
    </source>
</evidence>
<protein>
    <submittedName>
        <fullName evidence="2">Uncharacterized protein</fullName>
    </submittedName>
</protein>
<proteinExistence type="predicted"/>
<name>B3JHN4_9BACT</name>
<sequence length="46" mass="5136">MFGTAIGANVGNIKIGIAFGILFELPLFCCFSYICHFFHHKKDNEA</sequence>
<comment type="caution">
    <text evidence="2">The sequence shown here is derived from an EMBL/GenBank/DDBJ whole genome shotgun (WGS) entry which is preliminary data.</text>
</comment>
<dbReference type="STRING" id="470145.BACCOP_01396"/>
<evidence type="ECO:0000313" key="3">
    <source>
        <dbReference type="Proteomes" id="UP000003146"/>
    </source>
</evidence>
<feature type="transmembrane region" description="Helical" evidence="1">
    <location>
        <begin position="15"/>
        <end position="38"/>
    </location>
</feature>
<organism evidence="2 3">
    <name type="scientific">Phocaeicola coprocola DSM 17136</name>
    <dbReference type="NCBI Taxonomy" id="470145"/>
    <lineage>
        <taxon>Bacteria</taxon>
        <taxon>Pseudomonadati</taxon>
        <taxon>Bacteroidota</taxon>
        <taxon>Bacteroidia</taxon>
        <taxon>Bacteroidales</taxon>
        <taxon>Bacteroidaceae</taxon>
        <taxon>Phocaeicola</taxon>
    </lineage>
</organism>
<keyword evidence="1" id="KW-0812">Transmembrane</keyword>
<accession>B3JHN4</accession>
<gene>
    <name evidence="2" type="ORF">BACCOP_01396</name>
</gene>
<dbReference type="HOGENOM" id="CLU_3179997_0_0_10"/>
<keyword evidence="1" id="KW-0472">Membrane</keyword>
<reference evidence="2 3" key="2">
    <citation type="submission" date="2008-04" db="EMBL/GenBank/DDBJ databases">
        <authorList>
            <person name="Fulton L."/>
            <person name="Clifton S."/>
            <person name="Fulton B."/>
            <person name="Xu J."/>
            <person name="Minx P."/>
            <person name="Pepin K.H."/>
            <person name="Johnson M."/>
            <person name="Thiruvilangam P."/>
            <person name="Bhonagiri V."/>
            <person name="Nash W.E."/>
            <person name="Mardis E.R."/>
            <person name="Wilson R.K."/>
        </authorList>
    </citation>
    <scope>NUCLEOTIDE SEQUENCE [LARGE SCALE GENOMIC DNA]</scope>
    <source>
        <strain evidence="2 3">DSM 17136</strain>
    </source>
</reference>
<dbReference type="EMBL" id="ABIY02000075">
    <property type="protein sequence ID" value="EDV01551.1"/>
    <property type="molecule type" value="Genomic_DNA"/>
</dbReference>
<evidence type="ECO:0000313" key="2">
    <source>
        <dbReference type="EMBL" id="EDV01551.1"/>
    </source>
</evidence>
<dbReference type="Proteomes" id="UP000003146">
    <property type="component" value="Unassembled WGS sequence"/>
</dbReference>
<dbReference type="AlphaFoldDB" id="B3JHN4"/>
<keyword evidence="1" id="KW-1133">Transmembrane helix</keyword>